<dbReference type="GO" id="GO:0016020">
    <property type="term" value="C:membrane"/>
    <property type="evidence" value="ECO:0007669"/>
    <property type="project" value="UniProtKB-SubCell"/>
</dbReference>
<keyword evidence="3 6" id="KW-1133">Transmembrane helix</keyword>
<dbReference type="Gene3D" id="1.10.287.950">
    <property type="entry name" value="Methyl-accepting chemotaxis protein"/>
    <property type="match status" value="1"/>
</dbReference>
<dbReference type="InterPro" id="IPR017501">
    <property type="entry name" value="Phage_infect_YhgE_C"/>
</dbReference>
<evidence type="ECO:0000256" key="6">
    <source>
        <dbReference type="SAM" id="Phobius"/>
    </source>
</evidence>
<dbReference type="PANTHER" id="PTHR43077:SF5">
    <property type="entry name" value="PHAGE INFECTION PROTEIN"/>
    <property type="match status" value="1"/>
</dbReference>
<dbReference type="NCBIfam" id="TIGR03057">
    <property type="entry name" value="xxxLxxG_by_4"/>
    <property type="match status" value="2"/>
</dbReference>
<dbReference type="KEGG" id="atl:Athai_33700"/>
<feature type="transmembrane region" description="Helical" evidence="6">
    <location>
        <begin position="21"/>
        <end position="43"/>
    </location>
</feature>
<feature type="transmembrane region" description="Helical" evidence="6">
    <location>
        <begin position="624"/>
        <end position="643"/>
    </location>
</feature>
<dbReference type="NCBIfam" id="TIGR03062">
    <property type="entry name" value="pip_yhgE_Cterm"/>
    <property type="match status" value="1"/>
</dbReference>
<dbReference type="AlphaFoldDB" id="A0A7R7DQW5"/>
<keyword evidence="2 6" id="KW-0812">Transmembrane</keyword>
<evidence type="ECO:0000313" key="8">
    <source>
        <dbReference type="EMBL" id="BCJ35867.1"/>
    </source>
</evidence>
<dbReference type="Proteomes" id="UP000611640">
    <property type="component" value="Chromosome"/>
</dbReference>
<feature type="transmembrane region" description="Helical" evidence="6">
    <location>
        <begin position="524"/>
        <end position="544"/>
    </location>
</feature>
<protein>
    <submittedName>
        <fullName evidence="8">Membrane protein</fullName>
    </submittedName>
</protein>
<name>A0A7R7DQW5_9ACTN</name>
<feature type="compositionally biased region" description="Basic and acidic residues" evidence="5">
    <location>
        <begin position="200"/>
        <end position="209"/>
    </location>
</feature>
<accession>A0A7R7DQW5</accession>
<evidence type="ECO:0000256" key="3">
    <source>
        <dbReference type="ARBA" id="ARBA00022989"/>
    </source>
</evidence>
<feature type="transmembrane region" description="Helical" evidence="6">
    <location>
        <begin position="565"/>
        <end position="590"/>
    </location>
</feature>
<dbReference type="InterPro" id="IPR013525">
    <property type="entry name" value="ABC2_TM"/>
</dbReference>
<evidence type="ECO:0000256" key="2">
    <source>
        <dbReference type="ARBA" id="ARBA00022692"/>
    </source>
</evidence>
<organism evidence="8 9">
    <name type="scientific">Actinocatenispora thailandica</name>
    <dbReference type="NCBI Taxonomy" id="227318"/>
    <lineage>
        <taxon>Bacteria</taxon>
        <taxon>Bacillati</taxon>
        <taxon>Actinomycetota</taxon>
        <taxon>Actinomycetes</taxon>
        <taxon>Micromonosporales</taxon>
        <taxon>Micromonosporaceae</taxon>
        <taxon>Actinocatenispora</taxon>
    </lineage>
</organism>
<dbReference type="EMBL" id="AP023355">
    <property type="protein sequence ID" value="BCJ35867.1"/>
    <property type="molecule type" value="Genomic_DNA"/>
</dbReference>
<dbReference type="PANTHER" id="PTHR43077">
    <property type="entry name" value="TRANSPORT PERMEASE YVFS-RELATED"/>
    <property type="match status" value="1"/>
</dbReference>
<dbReference type="Pfam" id="PF12698">
    <property type="entry name" value="ABC2_membrane_3"/>
    <property type="match status" value="1"/>
</dbReference>
<evidence type="ECO:0000313" key="9">
    <source>
        <dbReference type="Proteomes" id="UP000611640"/>
    </source>
</evidence>
<gene>
    <name evidence="8" type="ORF">Athai_33700</name>
</gene>
<evidence type="ECO:0000256" key="5">
    <source>
        <dbReference type="SAM" id="MobiDB-lite"/>
    </source>
</evidence>
<keyword evidence="9" id="KW-1185">Reference proteome</keyword>
<dbReference type="InterPro" id="IPR051328">
    <property type="entry name" value="T7SS_ABC-Transporter"/>
</dbReference>
<feature type="region of interest" description="Disordered" evidence="5">
    <location>
        <begin position="191"/>
        <end position="212"/>
    </location>
</feature>
<comment type="subcellular location">
    <subcellularLocation>
        <location evidence="1">Membrane</location>
        <topology evidence="1">Multi-pass membrane protein</topology>
    </subcellularLocation>
</comment>
<dbReference type="NCBIfam" id="TIGR03061">
    <property type="entry name" value="pip_yhgE_Nterm"/>
    <property type="match status" value="1"/>
</dbReference>
<keyword evidence="4 6" id="KW-0472">Membrane</keyword>
<feature type="domain" description="ABC-2 type transporter transmembrane" evidence="7">
    <location>
        <begin position="514"/>
        <end position="699"/>
    </location>
</feature>
<dbReference type="InterPro" id="IPR023908">
    <property type="entry name" value="xxxLxxG_rpt"/>
</dbReference>
<dbReference type="RefSeq" id="WP_203962328.1">
    <property type="nucleotide sequence ID" value="NZ_AP023355.1"/>
</dbReference>
<proteinExistence type="predicted"/>
<feature type="transmembrane region" description="Helical" evidence="6">
    <location>
        <begin position="596"/>
        <end position="612"/>
    </location>
</feature>
<dbReference type="GO" id="GO:0140359">
    <property type="term" value="F:ABC-type transporter activity"/>
    <property type="evidence" value="ECO:0007669"/>
    <property type="project" value="InterPro"/>
</dbReference>
<evidence type="ECO:0000256" key="4">
    <source>
        <dbReference type="ARBA" id="ARBA00023136"/>
    </source>
</evidence>
<sequence>MRTAGLAGLELRRFTRAPLTRAAIGALALIPLLYSGLYLWAFWNPYGELKRIPVAVVNQDRPAHQPGGKTLTAGDDLVDQLVDRHVFDWHATSAARARKGLADGDYLMTFTIPAGFSTALVSPSHDAPPRRGRLRLTTDDATNYLAGVIGKSAFAEIRTAAANSAASRYFDQMYLAFGALHDKTGQAADGAGQLADGAGDAEHGADALRDGSASAKKGADSLADGIAQAHRGAADLTTGLIALNSGAAKLDTGAGQAAAGTKKLASTVDKMAGRVEPFLRDNAGSIRDSALLLADGADAVAKHIDDLPGYVDKAVTQTEAVRDALDAYAKKHPEAANDPAFTKARQAATDAVRAAKAAQHQLDADAGSLEQVKADATQVAKTAREVAKKAPQLADDVAGARDKIDKLADGVGDLATGAHQLHQGTAKAVSGGKQLQSGLYQLSTGARQLDGGLGSLSAGAGRLAGGVSKLSDGATALADGLADGARQIPDYDAAQRAQRSDVMADPVDLHRATRHAAASYGEGFAPYFLGLSLWVGAMVGYMLLRPVTRRHLVSGAPAWRVAAAGWLPAVAIGVVQAGILELVLSATLGLDPVRPVAMLAFLAAAVVAYTGLQQLFGAALGSAGRVLTLVLLITQLVTAGGTYPLQTSPAILGAIHPYLPMSYVVDCLRHLISGGSTGMVLRGAGILVGFGVAAFAATCLVVRRSRRLTPTKLHPDLEL</sequence>
<reference evidence="8 9" key="1">
    <citation type="submission" date="2020-08" db="EMBL/GenBank/DDBJ databases">
        <title>Whole genome shotgun sequence of Actinocatenispora thailandica NBRC 105041.</title>
        <authorList>
            <person name="Komaki H."/>
            <person name="Tamura T."/>
        </authorList>
    </citation>
    <scope>NUCLEOTIDE SEQUENCE [LARGE SCALE GENOMIC DNA]</scope>
    <source>
        <strain evidence="8 9">NBRC 105041</strain>
    </source>
</reference>
<evidence type="ECO:0000259" key="7">
    <source>
        <dbReference type="Pfam" id="PF12698"/>
    </source>
</evidence>
<feature type="transmembrane region" description="Helical" evidence="6">
    <location>
        <begin position="679"/>
        <end position="702"/>
    </location>
</feature>
<dbReference type="InterPro" id="IPR017500">
    <property type="entry name" value="Phage_infect_YhgE_N"/>
</dbReference>
<evidence type="ECO:0000256" key="1">
    <source>
        <dbReference type="ARBA" id="ARBA00004141"/>
    </source>
</evidence>